<sequence>MDDAVFATGQPNENEEVMTAANGDLRILLTRKRLISLPTENGEQPFILASTTDVTRLREAESRAQFLAEHDPLTGLANRSRLNNRMAQAIEDAAQSGEQGALIMLDLDDFKAINDQHGHPMGNDVLRIVAKHLATLVRPADTLARLGGDEFCIPQPASRQPDGAFALAQRILSSLAKPITVGDWHMMLSASIGIALFPDDGNSAELLMQRADIALYEVKRKGKNDYLRFSVDPQELRSESWDIATDLRDALAAGQLSLALQPLTSAADGETRGFEALARWEHPTRGTIPADVFIPAAVSAGLIRQLDSWMLHEACAQAARWPWPAQISVNVSTTQLERRDMEAVATQGLQASGLPPERLSLDIAEKALIGDPEHVYTILAGLKRLGIGLALDDFGSGWYSLAALHRFQFDRIKIDRSFIGNIESDVRSVAIVRAWTWPNR</sequence>
<dbReference type="Gene3D" id="3.20.20.450">
    <property type="entry name" value="EAL domain"/>
    <property type="match status" value="1"/>
</dbReference>
<evidence type="ECO:0000259" key="3">
    <source>
        <dbReference type="PROSITE" id="PS50887"/>
    </source>
</evidence>
<protein>
    <recommendedName>
        <fullName evidence="6">Diguanylate cyclase</fullName>
    </recommendedName>
</protein>
<accession>A0A1D8K9P2</accession>
<dbReference type="PROSITE" id="PS50883">
    <property type="entry name" value="EAL"/>
    <property type="match status" value="1"/>
</dbReference>
<gene>
    <name evidence="4" type="ORF">BJI67_11795</name>
</gene>
<keyword evidence="5" id="KW-1185">Reference proteome</keyword>
<dbReference type="Gene3D" id="3.30.70.270">
    <property type="match status" value="1"/>
</dbReference>
<reference evidence="4 5" key="1">
    <citation type="submission" date="2016-09" db="EMBL/GenBank/DDBJ databases">
        <title>Acidihalobacter prosperus V6 (DSM14174).</title>
        <authorList>
            <person name="Khaleque H.N."/>
            <person name="Ramsay J.P."/>
            <person name="Murphy R.J.T."/>
            <person name="Kaksonen A.H."/>
            <person name="Boxall N.J."/>
            <person name="Watkin E.L.J."/>
        </authorList>
    </citation>
    <scope>NUCLEOTIDE SEQUENCE [LARGE SCALE GENOMIC DNA]</scope>
    <source>
        <strain evidence="4 5">V6</strain>
    </source>
</reference>
<dbReference type="SMART" id="SM00052">
    <property type="entry name" value="EAL"/>
    <property type="match status" value="1"/>
</dbReference>
<dbReference type="SMART" id="SM00267">
    <property type="entry name" value="GGDEF"/>
    <property type="match status" value="1"/>
</dbReference>
<dbReference type="PROSITE" id="PS50887">
    <property type="entry name" value="GGDEF"/>
    <property type="match status" value="1"/>
</dbReference>
<dbReference type="GO" id="GO:0003824">
    <property type="term" value="F:catalytic activity"/>
    <property type="evidence" value="ECO:0007669"/>
    <property type="project" value="UniProtKB-ARBA"/>
</dbReference>
<proteinExistence type="predicted"/>
<dbReference type="PANTHER" id="PTHR44757">
    <property type="entry name" value="DIGUANYLATE CYCLASE DGCP"/>
    <property type="match status" value="1"/>
</dbReference>
<evidence type="ECO:0000256" key="1">
    <source>
        <dbReference type="ARBA" id="ARBA00001946"/>
    </source>
</evidence>
<dbReference type="InterPro" id="IPR035919">
    <property type="entry name" value="EAL_sf"/>
</dbReference>
<dbReference type="CDD" id="cd01949">
    <property type="entry name" value="GGDEF"/>
    <property type="match status" value="1"/>
</dbReference>
<dbReference type="PANTHER" id="PTHR44757:SF2">
    <property type="entry name" value="BIOFILM ARCHITECTURE MAINTENANCE PROTEIN MBAA"/>
    <property type="match status" value="1"/>
</dbReference>
<dbReference type="Pfam" id="PF00990">
    <property type="entry name" value="GGDEF"/>
    <property type="match status" value="1"/>
</dbReference>
<evidence type="ECO:0000313" key="5">
    <source>
        <dbReference type="Proteomes" id="UP000095342"/>
    </source>
</evidence>
<dbReference type="RefSeq" id="WP_070073194.1">
    <property type="nucleotide sequence ID" value="NZ_CP017448.1"/>
</dbReference>
<comment type="cofactor">
    <cofactor evidence="1">
        <name>Mg(2+)</name>
        <dbReference type="ChEBI" id="CHEBI:18420"/>
    </cofactor>
</comment>
<dbReference type="EMBL" id="CP017448">
    <property type="protein sequence ID" value="AOV17651.1"/>
    <property type="molecule type" value="Genomic_DNA"/>
</dbReference>
<feature type="domain" description="EAL" evidence="2">
    <location>
        <begin position="240"/>
        <end position="440"/>
    </location>
</feature>
<evidence type="ECO:0000313" key="4">
    <source>
        <dbReference type="EMBL" id="AOV17651.1"/>
    </source>
</evidence>
<dbReference type="NCBIfam" id="TIGR00254">
    <property type="entry name" value="GGDEF"/>
    <property type="match status" value="1"/>
</dbReference>
<dbReference type="Proteomes" id="UP000095342">
    <property type="component" value="Chromosome"/>
</dbReference>
<dbReference type="CDD" id="cd01948">
    <property type="entry name" value="EAL"/>
    <property type="match status" value="1"/>
</dbReference>
<dbReference type="InterPro" id="IPR029787">
    <property type="entry name" value="Nucleotide_cyclase"/>
</dbReference>
<dbReference type="InterPro" id="IPR052155">
    <property type="entry name" value="Biofilm_reg_signaling"/>
</dbReference>
<dbReference type="SUPFAM" id="SSF141868">
    <property type="entry name" value="EAL domain-like"/>
    <property type="match status" value="1"/>
</dbReference>
<name>A0A1D8K9P2_9GAMM</name>
<dbReference type="KEGG" id="aaeo:BJI67_11795"/>
<feature type="domain" description="GGDEF" evidence="3">
    <location>
        <begin position="98"/>
        <end position="231"/>
    </location>
</feature>
<dbReference type="SUPFAM" id="SSF55073">
    <property type="entry name" value="Nucleotide cyclase"/>
    <property type="match status" value="1"/>
</dbReference>
<evidence type="ECO:0000259" key="2">
    <source>
        <dbReference type="PROSITE" id="PS50883"/>
    </source>
</evidence>
<dbReference type="FunFam" id="3.30.70.270:FF:000001">
    <property type="entry name" value="Diguanylate cyclase domain protein"/>
    <property type="match status" value="1"/>
</dbReference>
<dbReference type="InterPro" id="IPR000160">
    <property type="entry name" value="GGDEF_dom"/>
</dbReference>
<dbReference type="InterPro" id="IPR001633">
    <property type="entry name" value="EAL_dom"/>
</dbReference>
<dbReference type="Pfam" id="PF00563">
    <property type="entry name" value="EAL"/>
    <property type="match status" value="1"/>
</dbReference>
<dbReference type="InterPro" id="IPR043128">
    <property type="entry name" value="Rev_trsase/Diguanyl_cyclase"/>
</dbReference>
<evidence type="ECO:0008006" key="6">
    <source>
        <dbReference type="Google" id="ProtNLM"/>
    </source>
</evidence>
<dbReference type="AlphaFoldDB" id="A0A1D8K9P2"/>
<organism evidence="4 5">
    <name type="scientific">Acidihalobacter aeolianus</name>
    <dbReference type="NCBI Taxonomy" id="2792603"/>
    <lineage>
        <taxon>Bacteria</taxon>
        <taxon>Pseudomonadati</taxon>
        <taxon>Pseudomonadota</taxon>
        <taxon>Gammaproteobacteria</taxon>
        <taxon>Chromatiales</taxon>
        <taxon>Ectothiorhodospiraceae</taxon>
        <taxon>Acidihalobacter</taxon>
    </lineage>
</organism>